<sequence length="373" mass="43082">MLTHLAYKSQRAYVFQDYIWGQHHYPWPLYKTWEIPSRTPLGALIGGPTAGGSWAPGDPAPRSIHEQHWDVVCPQERVKVVWTHEVKDKFSLRWATGKRIFDVWNQILLEASEECVEVRPPSRDVEQEDRTPLFDWTVWGGGMILDMWEDFRDSPVSKLLKASPIVQRAVERNQHLFEPPSSSTENSQGPFARVLAVHVRRGDYLDHCTHLAKFASTFESWSALPWLPDRFAPPSGENKTEEQIQEVLSHCLPTTEQIIEKITQVRNDYEREVLGRTESHGHFITTLYILTNAKSKWLDEFIKRLVKSHQWKVITSRDIALENAQEKDVGMAIDMEFARKSAIFLGNGWSSLTENVLHQRLIDGKVPTSNRFF</sequence>
<proteinExistence type="predicted"/>
<dbReference type="Proteomes" id="UP000290288">
    <property type="component" value="Unassembled WGS sequence"/>
</dbReference>
<gene>
    <name evidence="1" type="ORF">EST38_g4147</name>
</gene>
<name>A0A4Q2DR65_9AGAR</name>
<dbReference type="OrthoDB" id="2559662at2759"/>
<keyword evidence="2" id="KW-1185">Reference proteome</keyword>
<reference evidence="1 2" key="1">
    <citation type="submission" date="2019-01" db="EMBL/GenBank/DDBJ databases">
        <title>Draft genome sequence of Psathyrella aberdarensis IHI B618.</title>
        <authorList>
            <person name="Buettner E."/>
            <person name="Kellner H."/>
        </authorList>
    </citation>
    <scope>NUCLEOTIDE SEQUENCE [LARGE SCALE GENOMIC DNA]</scope>
    <source>
        <strain evidence="1 2">IHI B618</strain>
    </source>
</reference>
<dbReference type="CDD" id="cd11296">
    <property type="entry name" value="O-FucT_like"/>
    <property type="match status" value="1"/>
</dbReference>
<evidence type="ECO:0000313" key="2">
    <source>
        <dbReference type="Proteomes" id="UP000290288"/>
    </source>
</evidence>
<evidence type="ECO:0000313" key="1">
    <source>
        <dbReference type="EMBL" id="RXW21702.1"/>
    </source>
</evidence>
<dbReference type="AlphaFoldDB" id="A0A4Q2DR65"/>
<dbReference type="STRING" id="2316362.A0A4Q2DR65"/>
<dbReference type="EMBL" id="SDEE01000098">
    <property type="protein sequence ID" value="RXW21702.1"/>
    <property type="molecule type" value="Genomic_DNA"/>
</dbReference>
<protein>
    <submittedName>
        <fullName evidence="1">Uncharacterized protein</fullName>
    </submittedName>
</protein>
<organism evidence="1 2">
    <name type="scientific">Candolleomyces aberdarensis</name>
    <dbReference type="NCBI Taxonomy" id="2316362"/>
    <lineage>
        <taxon>Eukaryota</taxon>
        <taxon>Fungi</taxon>
        <taxon>Dikarya</taxon>
        <taxon>Basidiomycota</taxon>
        <taxon>Agaricomycotina</taxon>
        <taxon>Agaricomycetes</taxon>
        <taxon>Agaricomycetidae</taxon>
        <taxon>Agaricales</taxon>
        <taxon>Agaricineae</taxon>
        <taxon>Psathyrellaceae</taxon>
        <taxon>Candolleomyces</taxon>
    </lineage>
</organism>
<dbReference type="Gene3D" id="3.40.50.11350">
    <property type="match status" value="1"/>
</dbReference>
<comment type="caution">
    <text evidence="1">The sequence shown here is derived from an EMBL/GenBank/DDBJ whole genome shotgun (WGS) entry which is preliminary data.</text>
</comment>
<accession>A0A4Q2DR65</accession>